<dbReference type="PANTHER" id="PTHR33990">
    <property type="entry name" value="PROTEIN YJDN-RELATED"/>
    <property type="match status" value="1"/>
</dbReference>
<protein>
    <submittedName>
        <fullName evidence="2">PhnB protein</fullName>
    </submittedName>
</protein>
<dbReference type="Proteomes" id="UP000199548">
    <property type="component" value="Unassembled WGS sequence"/>
</dbReference>
<sequence>MYVQPYLFFNGRCEEALEYYRDKLGAQILLKMHFRDAPPNPDQPINPDLADKVMHTSFQIGTTVLMGSDGDCNAAAPQPAGFSLSLTADDEASAKRYYDALAQDGKVTMPFQKTFWAKGFGMLVDRFGIAWMVSVPEPE</sequence>
<accession>A0A1I3TVT9</accession>
<organism evidence="2 3">
    <name type="scientific">Paraburkholderia megapolitana</name>
    <dbReference type="NCBI Taxonomy" id="420953"/>
    <lineage>
        <taxon>Bacteria</taxon>
        <taxon>Pseudomonadati</taxon>
        <taxon>Pseudomonadota</taxon>
        <taxon>Betaproteobacteria</taxon>
        <taxon>Burkholderiales</taxon>
        <taxon>Burkholderiaceae</taxon>
        <taxon>Paraburkholderia</taxon>
    </lineage>
</organism>
<dbReference type="Gene3D" id="3.10.180.10">
    <property type="entry name" value="2,3-Dihydroxybiphenyl 1,2-Dioxygenase, domain 1"/>
    <property type="match status" value="1"/>
</dbReference>
<dbReference type="CDD" id="cd06588">
    <property type="entry name" value="PhnB_like"/>
    <property type="match status" value="1"/>
</dbReference>
<dbReference type="STRING" id="420953.SAMN05192543_110151"/>
<dbReference type="Pfam" id="PF06983">
    <property type="entry name" value="3-dmu-9_3-mt"/>
    <property type="match status" value="1"/>
</dbReference>
<feature type="domain" description="PhnB-like" evidence="1">
    <location>
        <begin position="4"/>
        <end position="133"/>
    </location>
</feature>
<evidence type="ECO:0000259" key="1">
    <source>
        <dbReference type="Pfam" id="PF06983"/>
    </source>
</evidence>
<dbReference type="AlphaFoldDB" id="A0A1I3TVT9"/>
<dbReference type="InterPro" id="IPR029068">
    <property type="entry name" value="Glyas_Bleomycin-R_OHBP_Dase"/>
</dbReference>
<gene>
    <name evidence="2" type="ORF">SAMN05192543_110151</name>
</gene>
<name>A0A1I3TVT9_9BURK</name>
<dbReference type="RefSeq" id="WP_091018711.1">
    <property type="nucleotide sequence ID" value="NZ_CP041745.1"/>
</dbReference>
<proteinExistence type="predicted"/>
<dbReference type="EMBL" id="FOQU01000010">
    <property type="protein sequence ID" value="SFJ74752.1"/>
    <property type="molecule type" value="Genomic_DNA"/>
</dbReference>
<evidence type="ECO:0000313" key="3">
    <source>
        <dbReference type="Proteomes" id="UP000199548"/>
    </source>
</evidence>
<dbReference type="PANTHER" id="PTHR33990:SF1">
    <property type="entry name" value="PROTEIN YJDN"/>
    <property type="match status" value="1"/>
</dbReference>
<dbReference type="InterPro" id="IPR028973">
    <property type="entry name" value="PhnB-like"/>
</dbReference>
<evidence type="ECO:0000313" key="2">
    <source>
        <dbReference type="EMBL" id="SFJ74752.1"/>
    </source>
</evidence>
<reference evidence="2 3" key="1">
    <citation type="submission" date="2016-10" db="EMBL/GenBank/DDBJ databases">
        <authorList>
            <person name="de Groot N.N."/>
        </authorList>
    </citation>
    <scope>NUCLEOTIDE SEQUENCE [LARGE SCALE GENOMIC DNA]</scope>
    <source>
        <strain evidence="2 3">LMG 23650</strain>
    </source>
</reference>
<dbReference type="SUPFAM" id="SSF54593">
    <property type="entry name" value="Glyoxalase/Bleomycin resistance protein/Dihydroxybiphenyl dioxygenase"/>
    <property type="match status" value="1"/>
</dbReference>
<keyword evidence="3" id="KW-1185">Reference proteome</keyword>
<dbReference type="OrthoDB" id="9795306at2"/>